<dbReference type="AlphaFoldDB" id="A0A249JYW4"/>
<evidence type="ECO:0000313" key="8">
    <source>
        <dbReference type="EMBL" id="ASY09723.1"/>
    </source>
</evidence>
<evidence type="ECO:0000313" key="9">
    <source>
        <dbReference type="Proteomes" id="UP000217153"/>
    </source>
</evidence>
<keyword evidence="4 6" id="KW-1133">Transmembrane helix</keyword>
<evidence type="ECO:0000256" key="1">
    <source>
        <dbReference type="ARBA" id="ARBA00004651"/>
    </source>
</evidence>
<evidence type="ECO:0000259" key="7">
    <source>
        <dbReference type="Pfam" id="PF00482"/>
    </source>
</evidence>
<dbReference type="InterPro" id="IPR018076">
    <property type="entry name" value="T2SS_GspF_dom"/>
</dbReference>
<evidence type="ECO:0000256" key="2">
    <source>
        <dbReference type="ARBA" id="ARBA00022475"/>
    </source>
</evidence>
<feature type="domain" description="Type II secretion system protein GspF" evidence="7">
    <location>
        <begin position="68"/>
        <end position="191"/>
    </location>
</feature>
<dbReference type="PANTHER" id="PTHR35007">
    <property type="entry name" value="INTEGRAL MEMBRANE PROTEIN-RELATED"/>
    <property type="match status" value="1"/>
</dbReference>
<gene>
    <name evidence="8" type="ORF">B1s21122_05235</name>
</gene>
<evidence type="ECO:0000256" key="3">
    <source>
        <dbReference type="ARBA" id="ARBA00022692"/>
    </source>
</evidence>
<sequence length="205" mass="22466">MKSINLYIFILIAPALLLSMRIILVEAAALVSVSNYAKELFWIKSLIGKVTGSEIKQSEINEELVSILQMISIMISAGESPMMALKHVSTRSEGHLPKLISKSFEKYSSGINLTQTLNFIAVATGSTQVRRLTNSIQIAIQRGTPILDVLNNQVVALNKQINLELLKKSGKSEIALLIPVVFLILPVSISFAIWPSIYGLNQAGF</sequence>
<dbReference type="RefSeq" id="WP_095681027.1">
    <property type="nucleotide sequence ID" value="NZ_CP016768.2"/>
</dbReference>
<dbReference type="KEGG" id="abam:B1s21122_05235"/>
<keyword evidence="5 6" id="KW-0472">Membrane</keyword>
<keyword evidence="9" id="KW-1185">Reference proteome</keyword>
<feature type="transmembrane region" description="Helical" evidence="6">
    <location>
        <begin position="6"/>
        <end position="31"/>
    </location>
</feature>
<proteinExistence type="predicted"/>
<dbReference type="Proteomes" id="UP000217153">
    <property type="component" value="Chromosome"/>
</dbReference>
<keyword evidence="3 6" id="KW-0812">Transmembrane</keyword>
<dbReference type="OrthoDB" id="5185234at2"/>
<evidence type="ECO:0000256" key="6">
    <source>
        <dbReference type="SAM" id="Phobius"/>
    </source>
</evidence>
<name>A0A249JYW4_9ACTN</name>
<protein>
    <submittedName>
        <fullName evidence="8">Tight adherence protein C</fullName>
    </submittedName>
</protein>
<evidence type="ECO:0000256" key="4">
    <source>
        <dbReference type="ARBA" id="ARBA00022989"/>
    </source>
</evidence>
<dbReference type="PANTHER" id="PTHR35007:SF2">
    <property type="entry name" value="PILUS ASSEMBLE PROTEIN"/>
    <property type="match status" value="1"/>
</dbReference>
<dbReference type="Pfam" id="PF00482">
    <property type="entry name" value="T2SSF"/>
    <property type="match status" value="1"/>
</dbReference>
<dbReference type="GO" id="GO:0005886">
    <property type="term" value="C:plasma membrane"/>
    <property type="evidence" value="ECO:0007669"/>
    <property type="project" value="UniProtKB-SubCell"/>
</dbReference>
<organism evidence="8 9">
    <name type="scientific">Candidatus Nanopelagicus limnae</name>
    <dbReference type="NCBI Taxonomy" id="1884634"/>
    <lineage>
        <taxon>Bacteria</taxon>
        <taxon>Bacillati</taxon>
        <taxon>Actinomycetota</taxon>
        <taxon>Actinomycetes</taxon>
        <taxon>Candidatus Nanopelagicales</taxon>
        <taxon>Candidatus Nanopelagicaceae</taxon>
        <taxon>Candidatus Nanopelagicus</taxon>
    </lineage>
</organism>
<reference evidence="9" key="1">
    <citation type="submission" date="2016-10" db="EMBL/GenBank/DDBJ databases">
        <title>High microdiversification within the ubiquitous acI lineage of Actinobacteria.</title>
        <authorList>
            <person name="Neuenschwander S.M."/>
            <person name="Salcher M."/>
            <person name="Ghai R."/>
            <person name="Pernthaler J."/>
        </authorList>
    </citation>
    <scope>NUCLEOTIDE SEQUENCE [LARGE SCALE GENOMIC DNA]</scope>
</reference>
<evidence type="ECO:0000256" key="5">
    <source>
        <dbReference type="ARBA" id="ARBA00023136"/>
    </source>
</evidence>
<feature type="transmembrane region" description="Helical" evidence="6">
    <location>
        <begin position="174"/>
        <end position="197"/>
    </location>
</feature>
<keyword evidence="2" id="KW-1003">Cell membrane</keyword>
<comment type="subcellular location">
    <subcellularLocation>
        <location evidence="1">Cell membrane</location>
        <topology evidence="1">Multi-pass membrane protein</topology>
    </subcellularLocation>
</comment>
<accession>A0A249JYW4</accession>
<dbReference type="EMBL" id="CP016768">
    <property type="protein sequence ID" value="ASY09723.1"/>
    <property type="molecule type" value="Genomic_DNA"/>
</dbReference>